<accession>A0A918CAG9</accession>
<dbReference type="InterPro" id="IPR013785">
    <property type="entry name" value="Aldolase_TIM"/>
</dbReference>
<dbReference type="Gene3D" id="3.20.20.70">
    <property type="entry name" value="Aldolase class I"/>
    <property type="match status" value="1"/>
</dbReference>
<proteinExistence type="predicted"/>
<dbReference type="InterPro" id="IPR018659">
    <property type="entry name" value="DUF2090"/>
</dbReference>
<dbReference type="Proteomes" id="UP000603865">
    <property type="component" value="Unassembled WGS sequence"/>
</dbReference>
<evidence type="ECO:0000259" key="1">
    <source>
        <dbReference type="Pfam" id="PF09863"/>
    </source>
</evidence>
<evidence type="ECO:0000313" key="3">
    <source>
        <dbReference type="Proteomes" id="UP000603865"/>
    </source>
</evidence>
<dbReference type="AlphaFoldDB" id="A0A918CAG9"/>
<reference evidence="2" key="2">
    <citation type="submission" date="2020-09" db="EMBL/GenBank/DDBJ databases">
        <authorList>
            <person name="Sun Q."/>
            <person name="Ohkuma M."/>
        </authorList>
    </citation>
    <scope>NUCLEOTIDE SEQUENCE</scope>
    <source>
        <strain evidence="2">JCM 31311</strain>
    </source>
</reference>
<comment type="caution">
    <text evidence="2">The sequence shown here is derived from an EMBL/GenBank/DDBJ whole genome shotgun (WGS) entry which is preliminary data.</text>
</comment>
<dbReference type="EMBL" id="BMQL01000016">
    <property type="protein sequence ID" value="GGR13805.1"/>
    <property type="molecule type" value="Genomic_DNA"/>
</dbReference>
<name>A0A918CAG9_9DEIO</name>
<reference evidence="2" key="1">
    <citation type="journal article" date="2014" name="Int. J. Syst. Evol. Microbiol.">
        <title>Complete genome sequence of Corynebacterium casei LMG S-19264T (=DSM 44701T), isolated from a smear-ripened cheese.</title>
        <authorList>
            <consortium name="US DOE Joint Genome Institute (JGI-PGF)"/>
            <person name="Walter F."/>
            <person name="Albersmeier A."/>
            <person name="Kalinowski J."/>
            <person name="Ruckert C."/>
        </authorList>
    </citation>
    <scope>NUCLEOTIDE SEQUENCE</scope>
    <source>
        <strain evidence="2">JCM 31311</strain>
    </source>
</reference>
<keyword evidence="3" id="KW-1185">Reference proteome</keyword>
<protein>
    <recommendedName>
        <fullName evidence="1">DUF2090 domain-containing protein</fullName>
    </recommendedName>
</protein>
<feature type="domain" description="DUF2090" evidence="1">
    <location>
        <begin position="24"/>
        <end position="320"/>
    </location>
</feature>
<evidence type="ECO:0000313" key="2">
    <source>
        <dbReference type="EMBL" id="GGR13805.1"/>
    </source>
</evidence>
<dbReference type="SUPFAM" id="SSF51569">
    <property type="entry name" value="Aldolase"/>
    <property type="match status" value="1"/>
</dbReference>
<organism evidence="2 3">
    <name type="scientific">Deinococcus ruber</name>
    <dbReference type="NCBI Taxonomy" id="1848197"/>
    <lineage>
        <taxon>Bacteria</taxon>
        <taxon>Thermotogati</taxon>
        <taxon>Deinococcota</taxon>
        <taxon>Deinococci</taxon>
        <taxon>Deinococcales</taxon>
        <taxon>Deinococcaceae</taxon>
        <taxon>Deinococcus</taxon>
    </lineage>
</organism>
<sequence>MPRFPVSLLLRCLATAMISGYSRPLYILPFDHRGSFEKGLFGWHDPLSPDQTARIADAKRVIYEGLLAALASAHNPDGVPVTRAGLLVDEQFGADILRDAQARQLITACPAEKSGQDEFDFEYGDAFAQHIEAVNPTFCKVLVRYNPDADEVLNARQREKLARLSAYLKGSGRLFMFELLVPAEAAQLQAAGGDAKRYDAEQRPALMVRAIQQLQDAATEPDVWKVEGVDTARDAARIVEAAQRGGREGVGVIILGRGEDDAHVREWLRTAASVPGFIGFAVGRTTFWEALKSWLAGTISREEAVQEIAGHYREWVQDFEAARPA</sequence>
<dbReference type="Pfam" id="PF09863">
    <property type="entry name" value="DUF2090"/>
    <property type="match status" value="1"/>
</dbReference>
<gene>
    <name evidence="2" type="ORF">GCM10008957_28300</name>
</gene>